<keyword evidence="4" id="KW-1185">Reference proteome</keyword>
<dbReference type="Pfam" id="PF02129">
    <property type="entry name" value="Peptidase_S15"/>
    <property type="match status" value="1"/>
</dbReference>
<evidence type="ECO:0000259" key="2">
    <source>
        <dbReference type="SMART" id="SM00939"/>
    </source>
</evidence>
<dbReference type="InterPro" id="IPR008979">
    <property type="entry name" value="Galactose-bd-like_sf"/>
</dbReference>
<feature type="domain" description="Xaa-Pro dipeptidyl-peptidase C-terminal" evidence="2">
    <location>
        <begin position="342"/>
        <end position="598"/>
    </location>
</feature>
<dbReference type="Gene3D" id="2.60.120.260">
    <property type="entry name" value="Galactose-binding domain-like"/>
    <property type="match status" value="1"/>
</dbReference>
<dbReference type="GeneID" id="37048534"/>
<dbReference type="Pfam" id="PF08530">
    <property type="entry name" value="PepX_C"/>
    <property type="match status" value="1"/>
</dbReference>
<dbReference type="PANTHER" id="PTHR43056">
    <property type="entry name" value="PEPTIDASE S9 PROLYL OLIGOPEPTIDASE"/>
    <property type="match status" value="1"/>
</dbReference>
<evidence type="ECO:0000256" key="1">
    <source>
        <dbReference type="ARBA" id="ARBA00022801"/>
    </source>
</evidence>
<sequence>MTLNQFLQTDCETYPYVFMKNVDIPLKTSGKGVLRANVYLPKDAAPFGSQTYPVIATYGPYGKDVPYSVFNRSSFNEVNPQHKSAHSAWETPDPGYWTQRGYIVLRVDERGIGQSPGQLDVLSRGTSETFFDVIEWAAEQEWSTGKVGLLGVSYYAATQWSVAARRPKGLAAIIPWEGFSDYNREAVRHGGILADQFIGPSAPPLRVPISSILTALNVLDRTGIWWSRQVLPNQYGTPGRWGDPTLEGDLDSETRAQNLAGLTDNTVRYPFADDEQNKSREFAVEDVEVPLLSVANWGGILLHLRGNVVGWMRASSRYKFLRFVVGRHDLPFYWEQSAELQRSFLDCFLKDDDDHAGWKTTQPRVYLTLRNKDCDPRHELDQPGRPEADWPIPDTQYTTLFLTPRRTLSTVAAETTDTCTYDALHGDPIQFHHTFSSSIEITGHIVVHLTISASRLNPDNAPPSEIDIFVTLRKLDKDGNEVFYTGTVGDPVPVVKGWLRVSHRKVDETHPLHRPYLPYRSYSRADVLPVVEDDKYPVDVEMWPTNTVLEAGESLVLEIAGNDTQGVGLFSHQHPEDRVPSKLAGLNHVEVGRDSSWILLPVIPPRNST</sequence>
<name>A0A317UKE9_ASPEC</name>
<dbReference type="OrthoDB" id="416441at2759"/>
<dbReference type="Proteomes" id="UP000246171">
    <property type="component" value="Unassembled WGS sequence"/>
</dbReference>
<protein>
    <submittedName>
        <fullName evidence="3">X-Pro dipeptidyl-peptidase protein</fullName>
    </submittedName>
</protein>
<dbReference type="NCBIfam" id="TIGR00976">
    <property type="entry name" value="CocE_NonD"/>
    <property type="match status" value="1"/>
</dbReference>
<dbReference type="InterPro" id="IPR005674">
    <property type="entry name" value="CocE/Ser_esterase"/>
</dbReference>
<dbReference type="InterPro" id="IPR029058">
    <property type="entry name" value="AB_hydrolase_fold"/>
</dbReference>
<gene>
    <name evidence="3" type="ORF">BO83DRAFT_193584</name>
</gene>
<dbReference type="InterPro" id="IPR013736">
    <property type="entry name" value="Xaa-Pro_dipept_C"/>
</dbReference>
<dbReference type="EMBL" id="MSFU01000048">
    <property type="protein sequence ID" value="PWY62171.1"/>
    <property type="molecule type" value="Genomic_DNA"/>
</dbReference>
<evidence type="ECO:0000313" key="3">
    <source>
        <dbReference type="EMBL" id="PWY62171.1"/>
    </source>
</evidence>
<dbReference type="GO" id="GO:0008239">
    <property type="term" value="F:dipeptidyl-peptidase activity"/>
    <property type="evidence" value="ECO:0007669"/>
    <property type="project" value="InterPro"/>
</dbReference>
<proteinExistence type="predicted"/>
<dbReference type="VEuPathDB" id="FungiDB:BO83DRAFT_193584"/>
<dbReference type="SMART" id="SM00939">
    <property type="entry name" value="PepX_C"/>
    <property type="match status" value="1"/>
</dbReference>
<comment type="caution">
    <text evidence="3">The sequence shown here is derived from an EMBL/GenBank/DDBJ whole genome shotgun (WGS) entry which is preliminary data.</text>
</comment>
<keyword evidence="1" id="KW-0378">Hydrolase</keyword>
<evidence type="ECO:0000313" key="4">
    <source>
        <dbReference type="Proteomes" id="UP000246171"/>
    </source>
</evidence>
<dbReference type="RefSeq" id="XP_025382144.1">
    <property type="nucleotide sequence ID" value="XM_025526572.1"/>
</dbReference>
<organism evidence="3 4">
    <name type="scientific">Aspergillus eucalypticola (strain CBS 122712 / IBT 29274)</name>
    <dbReference type="NCBI Taxonomy" id="1448314"/>
    <lineage>
        <taxon>Eukaryota</taxon>
        <taxon>Fungi</taxon>
        <taxon>Dikarya</taxon>
        <taxon>Ascomycota</taxon>
        <taxon>Pezizomycotina</taxon>
        <taxon>Eurotiomycetes</taxon>
        <taxon>Eurotiomycetidae</taxon>
        <taxon>Eurotiales</taxon>
        <taxon>Aspergillaceae</taxon>
        <taxon>Aspergillus</taxon>
        <taxon>Aspergillus subgen. Circumdati</taxon>
    </lineage>
</organism>
<dbReference type="InterPro" id="IPR000383">
    <property type="entry name" value="Xaa-Pro-like_dom"/>
</dbReference>
<dbReference type="SUPFAM" id="SSF49785">
    <property type="entry name" value="Galactose-binding domain-like"/>
    <property type="match status" value="1"/>
</dbReference>
<dbReference type="AlphaFoldDB" id="A0A317UKE9"/>
<dbReference type="SUPFAM" id="SSF53474">
    <property type="entry name" value="alpha/beta-Hydrolases"/>
    <property type="match status" value="1"/>
</dbReference>
<dbReference type="Gene3D" id="3.40.50.1820">
    <property type="entry name" value="alpha/beta hydrolase"/>
    <property type="match status" value="1"/>
</dbReference>
<dbReference type="PANTHER" id="PTHR43056:SF10">
    <property type="entry name" value="COCE_NOND FAMILY, PUTATIVE (AFU_ORTHOLOGUE AFUA_7G00600)-RELATED"/>
    <property type="match status" value="1"/>
</dbReference>
<reference evidence="3" key="1">
    <citation type="submission" date="2016-12" db="EMBL/GenBank/DDBJ databases">
        <title>The genomes of Aspergillus section Nigri reveals drivers in fungal speciation.</title>
        <authorList>
            <consortium name="DOE Joint Genome Institute"/>
            <person name="Vesth T.C."/>
            <person name="Nybo J."/>
            <person name="Theobald S."/>
            <person name="Brandl J."/>
            <person name="Frisvad J.C."/>
            <person name="Nielsen K.F."/>
            <person name="Lyhne E.K."/>
            <person name="Kogle M.E."/>
            <person name="Kuo A."/>
            <person name="Riley R."/>
            <person name="Clum A."/>
            <person name="Nolan M."/>
            <person name="Lipzen A."/>
            <person name="Salamov A."/>
            <person name="Henrissat B."/>
            <person name="Wiebenga A."/>
            <person name="De vries R.P."/>
            <person name="Grigoriev I.V."/>
            <person name="Mortensen U.H."/>
            <person name="Andersen M.R."/>
            <person name="Baker S.E."/>
        </authorList>
    </citation>
    <scope>NUCLEOTIDE SEQUENCE</scope>
    <source>
        <strain evidence="3">CBS 122712</strain>
    </source>
</reference>
<dbReference type="InterPro" id="IPR050585">
    <property type="entry name" value="Xaa-Pro_dipeptidyl-ppase/CocE"/>
</dbReference>
<accession>A0A317UKE9</accession>